<name>W9XRA2_9EURO</name>
<gene>
    <name evidence="2" type="ORF">A1O1_08775</name>
</gene>
<comment type="caution">
    <text evidence="2">The sequence shown here is derived from an EMBL/GenBank/DDBJ whole genome shotgun (WGS) entry which is preliminary data.</text>
</comment>
<evidence type="ECO:0000313" key="2">
    <source>
        <dbReference type="EMBL" id="EXJ79511.1"/>
    </source>
</evidence>
<organism evidence="2 3">
    <name type="scientific">Capronia coronata CBS 617.96</name>
    <dbReference type="NCBI Taxonomy" id="1182541"/>
    <lineage>
        <taxon>Eukaryota</taxon>
        <taxon>Fungi</taxon>
        <taxon>Dikarya</taxon>
        <taxon>Ascomycota</taxon>
        <taxon>Pezizomycotina</taxon>
        <taxon>Eurotiomycetes</taxon>
        <taxon>Chaetothyriomycetidae</taxon>
        <taxon>Chaetothyriales</taxon>
        <taxon>Herpotrichiellaceae</taxon>
        <taxon>Capronia</taxon>
    </lineage>
</organism>
<sequence>MAPGLTEIPTGPKYVSVPQKSQPKVQSLPIDAPLEDVINAIKLAGGVIIRNFISQETLGKMEKEIRARLEQDGEWGGEFFPRETRRCTALIAHSPTTTTEMIAHPLYMAVAKAFLRTEFWCWQGTEKTQTFADPQLNLSSVVSVRPGSKDQPLHRDDMTHLVVNPALDAYPDDLVSNRRDSALGLFVAGTKTTKENGATRFIPGSHLWAHERAPDESLAYYAELEPGDAFIMLASCYHGGSANTTADEERLVYSCFMTRGYLRQEENQYLSVPLETMKKYPPHIQKMVG</sequence>
<dbReference type="HOGENOM" id="CLU_047725_0_1_1"/>
<dbReference type="PANTHER" id="PTHR37563">
    <property type="entry name" value="PHYTANOYL-COA DIOXYGENASE FAMILY PROTEIN (AFU_ORTHOLOGUE AFUA_2G03330)"/>
    <property type="match status" value="1"/>
</dbReference>
<dbReference type="Gene3D" id="2.60.120.620">
    <property type="entry name" value="q2cbj1_9rhob like domain"/>
    <property type="match status" value="1"/>
</dbReference>
<dbReference type="AlphaFoldDB" id="W9XRA2"/>
<reference evidence="2 3" key="1">
    <citation type="submission" date="2013-03" db="EMBL/GenBank/DDBJ databases">
        <title>The Genome Sequence of Capronia coronata CBS 617.96.</title>
        <authorList>
            <consortium name="The Broad Institute Genomics Platform"/>
            <person name="Cuomo C."/>
            <person name="de Hoog S."/>
            <person name="Gorbushina A."/>
            <person name="Walker B."/>
            <person name="Young S.K."/>
            <person name="Zeng Q."/>
            <person name="Gargeya S."/>
            <person name="Fitzgerald M."/>
            <person name="Haas B."/>
            <person name="Abouelleil A."/>
            <person name="Allen A.W."/>
            <person name="Alvarado L."/>
            <person name="Arachchi H.M."/>
            <person name="Berlin A.M."/>
            <person name="Chapman S.B."/>
            <person name="Gainer-Dewar J."/>
            <person name="Goldberg J."/>
            <person name="Griggs A."/>
            <person name="Gujja S."/>
            <person name="Hansen M."/>
            <person name="Howarth C."/>
            <person name="Imamovic A."/>
            <person name="Ireland A."/>
            <person name="Larimer J."/>
            <person name="McCowan C."/>
            <person name="Murphy C."/>
            <person name="Pearson M."/>
            <person name="Poon T.W."/>
            <person name="Priest M."/>
            <person name="Roberts A."/>
            <person name="Saif S."/>
            <person name="Shea T."/>
            <person name="Sisk P."/>
            <person name="Sykes S."/>
            <person name="Wortman J."/>
            <person name="Nusbaum C."/>
            <person name="Birren B."/>
        </authorList>
    </citation>
    <scope>NUCLEOTIDE SEQUENCE [LARGE SCALE GENOMIC DNA]</scope>
    <source>
        <strain evidence="2 3">CBS 617.96</strain>
    </source>
</reference>
<protein>
    <recommendedName>
        <fullName evidence="4">Phytanoyl-CoA dioxygenase</fullName>
    </recommendedName>
</protein>
<evidence type="ECO:0008006" key="4">
    <source>
        <dbReference type="Google" id="ProtNLM"/>
    </source>
</evidence>
<evidence type="ECO:0000313" key="3">
    <source>
        <dbReference type="Proteomes" id="UP000019484"/>
    </source>
</evidence>
<dbReference type="GeneID" id="19163622"/>
<feature type="region of interest" description="Disordered" evidence="1">
    <location>
        <begin position="1"/>
        <end position="20"/>
    </location>
</feature>
<dbReference type="Pfam" id="PF05721">
    <property type="entry name" value="PhyH"/>
    <property type="match status" value="1"/>
</dbReference>
<dbReference type="RefSeq" id="XP_007727823.1">
    <property type="nucleotide sequence ID" value="XM_007729633.1"/>
</dbReference>
<accession>W9XRA2</accession>
<dbReference type="InterPro" id="IPR008775">
    <property type="entry name" value="Phytyl_CoA_dOase-like"/>
</dbReference>
<keyword evidence="3" id="KW-1185">Reference proteome</keyword>
<evidence type="ECO:0000256" key="1">
    <source>
        <dbReference type="SAM" id="MobiDB-lite"/>
    </source>
</evidence>
<dbReference type="Proteomes" id="UP000019484">
    <property type="component" value="Unassembled WGS sequence"/>
</dbReference>
<dbReference type="STRING" id="1182541.W9XRA2"/>
<dbReference type="InterPro" id="IPR051961">
    <property type="entry name" value="Fungal_Metabolite_Diox"/>
</dbReference>
<proteinExistence type="predicted"/>
<dbReference type="EMBL" id="AMWN01000009">
    <property type="protein sequence ID" value="EXJ79511.1"/>
    <property type="molecule type" value="Genomic_DNA"/>
</dbReference>
<dbReference type="SUPFAM" id="SSF51197">
    <property type="entry name" value="Clavaminate synthase-like"/>
    <property type="match status" value="1"/>
</dbReference>
<dbReference type="PANTHER" id="PTHR37563:SF2">
    <property type="entry name" value="PHYTANOYL-COA DIOXYGENASE FAMILY PROTEIN (AFU_ORTHOLOGUE AFUA_2G03330)"/>
    <property type="match status" value="1"/>
</dbReference>
<dbReference type="OrthoDB" id="445007at2759"/>